<dbReference type="OrthoDB" id="416657at2"/>
<dbReference type="GO" id="GO:0005524">
    <property type="term" value="F:ATP binding"/>
    <property type="evidence" value="ECO:0007669"/>
    <property type="project" value="UniProtKB-KW"/>
</dbReference>
<dbReference type="Proteomes" id="UP000318453">
    <property type="component" value="Chromosome"/>
</dbReference>
<sequence length="524" mass="59338">MTIIAVDFGTTNTVISYLPPDSETPTTVKLDQLSRVFRLRNQQGEIKEVPVIPSLLFIDSSGQPKVGELVRSRRLGLTQPQRFFKGFKQDLVADFQPPPREIDGDFYPPETVCEQFLTTIWQTLQAENWQPTQAVFTVPVGAFERYRHWFWQLSEKLRIPQLQLVDESTAAALGYAQKRPNALILVIDFGGGTLDLSLVRTAFGTNEQELKGEVIAKADAYVGGSDIDAWIVEDYLKSIGRRREEVDETTWQNLLAIAEQLKIRLSGKEEAKESWLNEETFESYEISLQRNHLEEILEVRQLLDQLREVLDDVISTALRKGIQKNEIEQVLLTGGTSLIHAVQNLVISFFGRKRVQFSNPFEAVSHGALVAASLHKLEDYLRHSYAIRLWDPALQQYQYYQLFEKGTTYPCEGETLILQVAVEGQKEIELDIGELAEVSQAGEVSYDAQGRMTAGNINHQLRFSSLAENREQVCVAHLDPVGKVGRDRAAVTFAINERRILVATVTDLLTQQVLVDHQEVVKLR</sequence>
<keyword evidence="3 6" id="KW-0067">ATP-binding</keyword>
<keyword evidence="4" id="KW-0346">Stress response</keyword>
<dbReference type="PRINTS" id="PR00301">
    <property type="entry name" value="HEATSHOCK70"/>
</dbReference>
<evidence type="ECO:0000256" key="6">
    <source>
        <dbReference type="RuleBase" id="RU003322"/>
    </source>
</evidence>
<dbReference type="Pfam" id="PF00012">
    <property type="entry name" value="HSP70"/>
    <property type="match status" value="1"/>
</dbReference>
<name>A0A5B8NPL2_9CHRO</name>
<keyword evidence="2 6" id="KW-0547">Nucleotide-binding</keyword>
<dbReference type="Gene3D" id="3.90.640.10">
    <property type="entry name" value="Actin, Chain A, domain 4"/>
    <property type="match status" value="1"/>
</dbReference>
<dbReference type="SUPFAM" id="SSF53067">
    <property type="entry name" value="Actin-like ATPase domain"/>
    <property type="match status" value="2"/>
</dbReference>
<dbReference type="EMBL" id="CP042326">
    <property type="protein sequence ID" value="QDZ41273.1"/>
    <property type="molecule type" value="Genomic_DNA"/>
</dbReference>
<proteinExistence type="inferred from homology"/>
<organism evidence="7 8">
    <name type="scientific">Euhalothece natronophila Z-M001</name>
    <dbReference type="NCBI Taxonomy" id="522448"/>
    <lineage>
        <taxon>Bacteria</taxon>
        <taxon>Bacillati</taxon>
        <taxon>Cyanobacteriota</taxon>
        <taxon>Cyanophyceae</taxon>
        <taxon>Oscillatoriophycideae</taxon>
        <taxon>Chroococcales</taxon>
        <taxon>Halothecacae</taxon>
        <taxon>Halothece cluster</taxon>
        <taxon>Euhalothece</taxon>
    </lineage>
</organism>
<dbReference type="PANTHER" id="PTHR19375">
    <property type="entry name" value="HEAT SHOCK PROTEIN 70KDA"/>
    <property type="match status" value="1"/>
</dbReference>
<evidence type="ECO:0000256" key="2">
    <source>
        <dbReference type="ARBA" id="ARBA00022741"/>
    </source>
</evidence>
<dbReference type="AlphaFoldDB" id="A0A5B8NPL2"/>
<reference evidence="7" key="1">
    <citation type="submission" date="2019-08" db="EMBL/GenBank/DDBJ databases">
        <title>Carotenoids and Carotenoid Binding Proteins in the Halophilic Cyanobacterium Euhalothece sp. ZM00.</title>
        <authorList>
            <person name="Cho S.M."/>
            <person name="Song J.Y."/>
            <person name="Park Y.-I."/>
        </authorList>
    </citation>
    <scope>NUCLEOTIDE SEQUENCE [LARGE SCALE GENOMIC DNA]</scope>
    <source>
        <strain evidence="7">Z-M001</strain>
    </source>
</reference>
<evidence type="ECO:0000256" key="3">
    <source>
        <dbReference type="ARBA" id="ARBA00022840"/>
    </source>
</evidence>
<evidence type="ECO:0000256" key="4">
    <source>
        <dbReference type="ARBA" id="ARBA00023016"/>
    </source>
</evidence>
<comment type="similarity">
    <text evidence="1 6">Belongs to the heat shock protein 70 family.</text>
</comment>
<keyword evidence="5" id="KW-0143">Chaperone</keyword>
<gene>
    <name evidence="7" type="ORF">FRE64_15805</name>
</gene>
<dbReference type="InterPro" id="IPR043129">
    <property type="entry name" value="ATPase_NBD"/>
</dbReference>
<evidence type="ECO:0000313" key="7">
    <source>
        <dbReference type="EMBL" id="QDZ41273.1"/>
    </source>
</evidence>
<dbReference type="InterPro" id="IPR013126">
    <property type="entry name" value="Hsp_70_fam"/>
</dbReference>
<dbReference type="RefSeq" id="WP_146297107.1">
    <property type="nucleotide sequence ID" value="NZ_CP042326.1"/>
</dbReference>
<evidence type="ECO:0000256" key="5">
    <source>
        <dbReference type="ARBA" id="ARBA00023186"/>
    </source>
</evidence>
<accession>A0A5B8NPL2</accession>
<protein>
    <submittedName>
        <fullName evidence="7">Hsp70 family protein</fullName>
    </submittedName>
</protein>
<dbReference type="GO" id="GO:0140662">
    <property type="term" value="F:ATP-dependent protein folding chaperone"/>
    <property type="evidence" value="ECO:0007669"/>
    <property type="project" value="InterPro"/>
</dbReference>
<evidence type="ECO:0000313" key="8">
    <source>
        <dbReference type="Proteomes" id="UP000318453"/>
    </source>
</evidence>
<dbReference type="KEGG" id="enn:FRE64_15805"/>
<dbReference type="Gene3D" id="3.30.420.40">
    <property type="match status" value="2"/>
</dbReference>
<keyword evidence="8" id="KW-1185">Reference proteome</keyword>
<dbReference type="InterPro" id="IPR018181">
    <property type="entry name" value="Heat_shock_70_CS"/>
</dbReference>
<evidence type="ECO:0000256" key="1">
    <source>
        <dbReference type="ARBA" id="ARBA00007381"/>
    </source>
</evidence>
<dbReference type="PROSITE" id="PS00329">
    <property type="entry name" value="HSP70_2"/>
    <property type="match status" value="1"/>
</dbReference>